<evidence type="ECO:0000313" key="2">
    <source>
        <dbReference type="Proteomes" id="UP001234178"/>
    </source>
</evidence>
<comment type="caution">
    <text evidence="1">The sequence shown here is derived from an EMBL/GenBank/DDBJ whole genome shotgun (WGS) entry which is preliminary data.</text>
</comment>
<gene>
    <name evidence="1" type="ORF">OUZ56_031802</name>
</gene>
<dbReference type="Proteomes" id="UP001234178">
    <property type="component" value="Unassembled WGS sequence"/>
</dbReference>
<dbReference type="EMBL" id="JAOYFB010000005">
    <property type="protein sequence ID" value="KAK4016835.1"/>
    <property type="molecule type" value="Genomic_DNA"/>
</dbReference>
<protein>
    <submittedName>
        <fullName evidence="1">Uncharacterized protein</fullName>
    </submittedName>
</protein>
<reference evidence="1 2" key="1">
    <citation type="journal article" date="2023" name="Nucleic Acids Res.">
        <title>The hologenome of Daphnia magna reveals possible DNA methylation and microbiome-mediated evolution of the host genome.</title>
        <authorList>
            <person name="Chaturvedi A."/>
            <person name="Li X."/>
            <person name="Dhandapani V."/>
            <person name="Marshall H."/>
            <person name="Kissane S."/>
            <person name="Cuenca-Cambronero M."/>
            <person name="Asole G."/>
            <person name="Calvet F."/>
            <person name="Ruiz-Romero M."/>
            <person name="Marangio P."/>
            <person name="Guigo R."/>
            <person name="Rago D."/>
            <person name="Mirbahai L."/>
            <person name="Eastwood N."/>
            <person name="Colbourne J.K."/>
            <person name="Zhou J."/>
            <person name="Mallon E."/>
            <person name="Orsini L."/>
        </authorList>
    </citation>
    <scope>NUCLEOTIDE SEQUENCE [LARGE SCALE GENOMIC DNA]</scope>
    <source>
        <strain evidence="1">LRV0_1</strain>
    </source>
</reference>
<sequence>MMSLTPGEPAICHTAKGIHFCGAVDRDCNLGIRSPMSTAINVNTKNIHNGFFSKLKAFFVPRESNELFSTQTRDGHFNNRSTHPQ</sequence>
<name>A0ABQ9ZV90_9CRUS</name>
<evidence type="ECO:0000313" key="1">
    <source>
        <dbReference type="EMBL" id="KAK4016835.1"/>
    </source>
</evidence>
<accession>A0ABQ9ZV90</accession>
<organism evidence="1 2">
    <name type="scientific">Daphnia magna</name>
    <dbReference type="NCBI Taxonomy" id="35525"/>
    <lineage>
        <taxon>Eukaryota</taxon>
        <taxon>Metazoa</taxon>
        <taxon>Ecdysozoa</taxon>
        <taxon>Arthropoda</taxon>
        <taxon>Crustacea</taxon>
        <taxon>Branchiopoda</taxon>
        <taxon>Diplostraca</taxon>
        <taxon>Cladocera</taxon>
        <taxon>Anomopoda</taxon>
        <taxon>Daphniidae</taxon>
        <taxon>Daphnia</taxon>
    </lineage>
</organism>
<proteinExistence type="predicted"/>
<keyword evidence="2" id="KW-1185">Reference proteome</keyword>